<dbReference type="OrthoDB" id="6265694at2759"/>
<reference evidence="1 2" key="2">
    <citation type="submission" date="2018-11" db="EMBL/GenBank/DDBJ databases">
        <authorList>
            <consortium name="Pathogen Informatics"/>
        </authorList>
    </citation>
    <scope>NUCLEOTIDE SEQUENCE [LARGE SCALE GENOMIC DNA]</scope>
    <source>
        <strain evidence="1 2">Egypt</strain>
    </source>
</reference>
<gene>
    <name evidence="1" type="ORF">ECPE_LOCUS12265</name>
</gene>
<evidence type="ECO:0000313" key="3">
    <source>
        <dbReference type="WBParaSite" id="ECPE_0001230101-mRNA-1"/>
    </source>
</evidence>
<sequence>MSFMCPISWDFPVFYDASSNEKVSDSPLPVIPTTSRCSREFDSKNSQISLIRQAIGECRERLALLSSLEKLRTARVSQARQRGGLYPEAFDQAFTAQVNELINLLRSQLTKLLAAEKTQVRKLTMTSL</sequence>
<evidence type="ECO:0000313" key="1">
    <source>
        <dbReference type="EMBL" id="VDP89537.1"/>
    </source>
</evidence>
<protein>
    <submittedName>
        <fullName evidence="1 3">Uncharacterized protein</fullName>
    </submittedName>
</protein>
<keyword evidence="2" id="KW-1185">Reference proteome</keyword>
<dbReference type="WBParaSite" id="ECPE_0001230101-mRNA-1">
    <property type="protein sequence ID" value="ECPE_0001230101-mRNA-1"/>
    <property type="gene ID" value="ECPE_0001230101"/>
</dbReference>
<name>A0A183AZ80_9TREM</name>
<dbReference type="InterPro" id="IPR031974">
    <property type="entry name" value="PDCD7"/>
</dbReference>
<dbReference type="EMBL" id="UZAN01052515">
    <property type="protein sequence ID" value="VDP89537.1"/>
    <property type="molecule type" value="Genomic_DNA"/>
</dbReference>
<reference evidence="3" key="1">
    <citation type="submission" date="2016-06" db="UniProtKB">
        <authorList>
            <consortium name="WormBaseParasite"/>
        </authorList>
    </citation>
    <scope>IDENTIFICATION</scope>
</reference>
<accession>A0A183AZ80</accession>
<proteinExistence type="predicted"/>
<organism evidence="3">
    <name type="scientific">Echinostoma caproni</name>
    <dbReference type="NCBI Taxonomy" id="27848"/>
    <lineage>
        <taxon>Eukaryota</taxon>
        <taxon>Metazoa</taxon>
        <taxon>Spiralia</taxon>
        <taxon>Lophotrochozoa</taxon>
        <taxon>Platyhelminthes</taxon>
        <taxon>Trematoda</taxon>
        <taxon>Digenea</taxon>
        <taxon>Plagiorchiida</taxon>
        <taxon>Echinostomata</taxon>
        <taxon>Echinostomatoidea</taxon>
        <taxon>Echinostomatidae</taxon>
        <taxon>Echinostoma</taxon>
    </lineage>
</organism>
<dbReference type="Pfam" id="PF16021">
    <property type="entry name" value="PDCD7"/>
    <property type="match status" value="1"/>
</dbReference>
<dbReference type="Proteomes" id="UP000272942">
    <property type="component" value="Unassembled WGS sequence"/>
</dbReference>
<evidence type="ECO:0000313" key="2">
    <source>
        <dbReference type="Proteomes" id="UP000272942"/>
    </source>
</evidence>
<dbReference type="AlphaFoldDB" id="A0A183AZ80"/>